<protein>
    <recommendedName>
        <fullName evidence="2">Prolyl 4-hydroxylase alpha subunit Fe(2+) 2OG dioxygenase domain-containing protein</fullName>
    </recommendedName>
</protein>
<evidence type="ECO:0008006" key="2">
    <source>
        <dbReference type="Google" id="ProtNLM"/>
    </source>
</evidence>
<proteinExistence type="predicted"/>
<name>A0A381VIW5_9ZZZZ</name>
<sequence>MQLKTWPALRMMVVDFPKSFIDEVNTFIDDVVIPDNKDYGHSLIGQIRQDKNSKQLGFPLEGQEFAVEFKKVLNNCATAYIQKSLKRESVAEAFEAWTVHSYAGDYNPRHSHGCNTMAGLSSLMWLKVPDSIKNLKPDSDASLHHASGVIDGWTQFSWGLHSSQDIFRLKEQTQEAMQPIEGRFLIWPNWLDHEVFPFFSEGERRTFVANFNIFDSMEEKQKYSNVLKEHLEQRNSLSPKDRKMEEKVIS</sequence>
<evidence type="ECO:0000313" key="1">
    <source>
        <dbReference type="EMBL" id="SVA39961.1"/>
    </source>
</evidence>
<dbReference type="AlphaFoldDB" id="A0A381VIW5"/>
<reference evidence="1" key="1">
    <citation type="submission" date="2018-05" db="EMBL/GenBank/DDBJ databases">
        <authorList>
            <person name="Lanie J.A."/>
            <person name="Ng W.-L."/>
            <person name="Kazmierczak K.M."/>
            <person name="Andrzejewski T.M."/>
            <person name="Davidsen T.M."/>
            <person name="Wayne K.J."/>
            <person name="Tettelin H."/>
            <person name="Glass J.I."/>
            <person name="Rusch D."/>
            <person name="Podicherti R."/>
            <person name="Tsui H.-C.T."/>
            <person name="Winkler M.E."/>
        </authorList>
    </citation>
    <scope>NUCLEOTIDE SEQUENCE</scope>
</reference>
<gene>
    <name evidence="1" type="ORF">METZ01_LOCUS92815</name>
</gene>
<dbReference type="Pfam" id="PF13759">
    <property type="entry name" value="2OG-FeII_Oxy_5"/>
    <property type="match status" value="1"/>
</dbReference>
<dbReference type="Gene3D" id="2.60.120.620">
    <property type="entry name" value="q2cbj1_9rhob like domain"/>
    <property type="match status" value="1"/>
</dbReference>
<accession>A0A381VIW5</accession>
<organism evidence="1">
    <name type="scientific">marine metagenome</name>
    <dbReference type="NCBI Taxonomy" id="408172"/>
    <lineage>
        <taxon>unclassified sequences</taxon>
        <taxon>metagenomes</taxon>
        <taxon>ecological metagenomes</taxon>
    </lineage>
</organism>
<dbReference type="EMBL" id="UINC01008891">
    <property type="protein sequence ID" value="SVA39961.1"/>
    <property type="molecule type" value="Genomic_DNA"/>
</dbReference>
<dbReference type="InterPro" id="IPR012668">
    <property type="entry name" value="CHP02466"/>
</dbReference>